<dbReference type="AlphaFoldDB" id="A0A6J6M1F3"/>
<evidence type="ECO:0000313" key="2">
    <source>
        <dbReference type="EMBL" id="CAB4535560.1"/>
    </source>
</evidence>
<gene>
    <name evidence="2" type="ORF">UFOPK1353_00634</name>
    <name evidence="3" type="ORF">UFOPK2292_00653</name>
</gene>
<sequence length="252" mass="26919">MNTFKLSDLARRERGSVGLVDIAVAMMITGILTVVLMGVISSAYSTTSMITDRADFMEQNTKIGDRLRAALSGASLQGSCVDRINPASAVTVSNCRHLTESTAVIVSGTSKKVCVLARQSQGLDTVTGSPNTPVLLLAQDSTCVELDSDGILKKTRVKAGSTEYASNSWTSSAVQNEFITSLADDSVFTYYDASGTALTISTALTNAQVKLVRRIKFTTTLTAKNERASEKVSYEFAVGAGRFVSEQKWDGK</sequence>
<keyword evidence="1" id="KW-0472">Membrane</keyword>
<proteinExistence type="predicted"/>
<reference evidence="3" key="1">
    <citation type="submission" date="2020-05" db="EMBL/GenBank/DDBJ databases">
        <authorList>
            <person name="Chiriac C."/>
            <person name="Salcher M."/>
            <person name="Ghai R."/>
            <person name="Kavagutti S V."/>
        </authorList>
    </citation>
    <scope>NUCLEOTIDE SEQUENCE</scope>
</reference>
<name>A0A6J6M1F3_9ZZZZ</name>
<evidence type="ECO:0000256" key="1">
    <source>
        <dbReference type="SAM" id="Phobius"/>
    </source>
</evidence>
<dbReference type="EMBL" id="CAEZSE010000089">
    <property type="protein sequence ID" value="CAB4535560.1"/>
    <property type="molecule type" value="Genomic_DNA"/>
</dbReference>
<evidence type="ECO:0000313" key="3">
    <source>
        <dbReference type="EMBL" id="CAB4668027.1"/>
    </source>
</evidence>
<keyword evidence="1" id="KW-1133">Transmembrane helix</keyword>
<feature type="transmembrane region" description="Helical" evidence="1">
    <location>
        <begin position="20"/>
        <end position="44"/>
    </location>
</feature>
<protein>
    <submittedName>
        <fullName evidence="3">Unannotated protein</fullName>
    </submittedName>
</protein>
<accession>A0A6J6M1F3</accession>
<keyword evidence="1" id="KW-0812">Transmembrane</keyword>
<dbReference type="EMBL" id="CAEZWU010000080">
    <property type="protein sequence ID" value="CAB4668027.1"/>
    <property type="molecule type" value="Genomic_DNA"/>
</dbReference>
<organism evidence="3">
    <name type="scientific">freshwater metagenome</name>
    <dbReference type="NCBI Taxonomy" id="449393"/>
    <lineage>
        <taxon>unclassified sequences</taxon>
        <taxon>metagenomes</taxon>
        <taxon>ecological metagenomes</taxon>
    </lineage>
</organism>